<name>A0ACC2N4K2_9HYME</name>
<keyword evidence="2" id="KW-1185">Reference proteome</keyword>
<dbReference type="EMBL" id="CM056744">
    <property type="protein sequence ID" value="KAJ8666006.1"/>
    <property type="molecule type" value="Genomic_DNA"/>
</dbReference>
<accession>A0ACC2N4K2</accession>
<comment type="caution">
    <text evidence="1">The sequence shown here is derived from an EMBL/GenBank/DDBJ whole genome shotgun (WGS) entry which is preliminary data.</text>
</comment>
<sequence length="202" mass="23307">MRNLSVKLEEMKKAGPKNVRIKYIRNVPTIVEDGKPKQGTEPANGRKNGASHNSHVSNEDSSTNNVSALENQNDLMYNQREDNSEYTKSNNHIEFERLRAAVIRKSRIRYHQYIDEIENNVSSNIKNFWNFANKSRKKLSNPKNVQLDEELASDDLVCANLFAKYFKSFYKNPTGDLPDMNDDENCINIDLNIEPLDILEKI</sequence>
<reference evidence="1" key="1">
    <citation type="submission" date="2023-04" db="EMBL/GenBank/DDBJ databases">
        <title>A chromosome-level genome assembly of the parasitoid wasp Eretmocerus hayati.</title>
        <authorList>
            <person name="Zhong Y."/>
            <person name="Liu S."/>
            <person name="Liu Y."/>
        </authorList>
    </citation>
    <scope>NUCLEOTIDE SEQUENCE</scope>
    <source>
        <strain evidence="1">ZJU_SS_LIU_2023</strain>
    </source>
</reference>
<dbReference type="Proteomes" id="UP001239111">
    <property type="component" value="Chromosome 4"/>
</dbReference>
<evidence type="ECO:0000313" key="2">
    <source>
        <dbReference type="Proteomes" id="UP001239111"/>
    </source>
</evidence>
<proteinExistence type="predicted"/>
<protein>
    <submittedName>
        <fullName evidence="1">Uncharacterized protein</fullName>
    </submittedName>
</protein>
<organism evidence="1 2">
    <name type="scientific">Eretmocerus hayati</name>
    <dbReference type="NCBI Taxonomy" id="131215"/>
    <lineage>
        <taxon>Eukaryota</taxon>
        <taxon>Metazoa</taxon>
        <taxon>Ecdysozoa</taxon>
        <taxon>Arthropoda</taxon>
        <taxon>Hexapoda</taxon>
        <taxon>Insecta</taxon>
        <taxon>Pterygota</taxon>
        <taxon>Neoptera</taxon>
        <taxon>Endopterygota</taxon>
        <taxon>Hymenoptera</taxon>
        <taxon>Apocrita</taxon>
        <taxon>Proctotrupomorpha</taxon>
        <taxon>Chalcidoidea</taxon>
        <taxon>Aphelinidae</taxon>
        <taxon>Aphelininae</taxon>
        <taxon>Eretmocerus</taxon>
    </lineage>
</organism>
<gene>
    <name evidence="1" type="ORF">QAD02_007668</name>
</gene>
<evidence type="ECO:0000313" key="1">
    <source>
        <dbReference type="EMBL" id="KAJ8666006.1"/>
    </source>
</evidence>